<evidence type="ECO:0000313" key="2">
    <source>
        <dbReference type="Proteomes" id="UP000234254"/>
    </source>
</evidence>
<comment type="caution">
    <text evidence="1">The sequence shown here is derived from an EMBL/GenBank/DDBJ whole genome shotgun (WGS) entry which is preliminary data.</text>
</comment>
<protein>
    <submittedName>
        <fullName evidence="1">Uncharacterized protein</fullName>
    </submittedName>
</protein>
<evidence type="ECO:0000313" key="1">
    <source>
        <dbReference type="EMBL" id="PKY00782.1"/>
    </source>
</evidence>
<keyword evidence="2" id="KW-1185">Reference proteome</keyword>
<sequence>MAISWEISSLKVETSRPGYVNDSLFANGLMQVPVYVFIVAKDPDTGDEYKLSAAELDEVRLVEYHFPEKLPDGWEWDKEPNEFDHYAPGTLGENRAERPSRDDSTLGHQILTCWVRTERAENRSLAAWIQQPDGTIVHTAGEGFESRVTLTGMTPARLYRKDLIVDVETVGFSSWALYYKRYYVSSTRETKLMRFEIHEYHGAHEPNTEQGKFYCFDWINADNYGAFRHIWPLDAPQTVEIGQEGHYVELEINGRKDDLCITAAVVYRGPSDKPWDDSFRHPCWFTAVDRYGNSSDFYVEREDPAVGVGLIIKDR</sequence>
<dbReference type="AlphaFoldDB" id="A0A2I1CT24"/>
<proteinExistence type="predicted"/>
<dbReference type="VEuPathDB" id="FungiDB:P168DRAFT_321843"/>
<accession>A0A2I1CT24</accession>
<dbReference type="Proteomes" id="UP000234254">
    <property type="component" value="Unassembled WGS sequence"/>
</dbReference>
<dbReference type="RefSeq" id="XP_024689376.1">
    <property type="nucleotide sequence ID" value="XM_024840513.1"/>
</dbReference>
<dbReference type="EMBL" id="MSFM01000013">
    <property type="protein sequence ID" value="PKY00782.1"/>
    <property type="molecule type" value="Genomic_DNA"/>
</dbReference>
<reference evidence="1" key="1">
    <citation type="submission" date="2016-12" db="EMBL/GenBank/DDBJ databases">
        <title>The genomes of Aspergillus section Nigri reveals drivers in fungal speciation.</title>
        <authorList>
            <consortium name="DOE Joint Genome Institute"/>
            <person name="Vesth T.C."/>
            <person name="Nybo J."/>
            <person name="Theobald S."/>
            <person name="Brandl J."/>
            <person name="Frisvad J.C."/>
            <person name="Nielsen K.F."/>
            <person name="Lyhne E.K."/>
            <person name="Kogle M.E."/>
            <person name="Kuo A."/>
            <person name="Riley R."/>
            <person name="Clum A."/>
            <person name="Nolan M."/>
            <person name="Lipzen A."/>
            <person name="Salamov A."/>
            <person name="Henrissat B."/>
            <person name="Wiebenga A."/>
            <person name="De vries R.P."/>
            <person name="Grigoriev I.V."/>
            <person name="Mortensen U.H."/>
            <person name="Andersen M.R."/>
            <person name="Baker S.E."/>
        </authorList>
    </citation>
    <scope>NUCLEOTIDE SEQUENCE</scope>
    <source>
        <strain evidence="1">IBT 28561</strain>
    </source>
</reference>
<dbReference type="GeneID" id="36548037"/>
<gene>
    <name evidence="1" type="ORF">P168DRAFT_321843</name>
</gene>
<dbReference type="OrthoDB" id="4463410at2759"/>
<organism evidence="1 2">
    <name type="scientific">Aspergillus campestris (strain IBT 28561)</name>
    <dbReference type="NCBI Taxonomy" id="1392248"/>
    <lineage>
        <taxon>Eukaryota</taxon>
        <taxon>Fungi</taxon>
        <taxon>Dikarya</taxon>
        <taxon>Ascomycota</taxon>
        <taxon>Pezizomycotina</taxon>
        <taxon>Eurotiomycetes</taxon>
        <taxon>Eurotiomycetidae</taxon>
        <taxon>Eurotiales</taxon>
        <taxon>Aspergillaceae</taxon>
        <taxon>Aspergillus</taxon>
        <taxon>Aspergillus subgen. Circumdati</taxon>
    </lineage>
</organism>
<name>A0A2I1CT24_ASPC2</name>